<dbReference type="InterPro" id="IPR011333">
    <property type="entry name" value="SKP1/BTB/POZ_sf"/>
</dbReference>
<feature type="domain" description="BTB" evidence="10">
    <location>
        <begin position="18"/>
        <end position="83"/>
    </location>
</feature>
<dbReference type="GO" id="GO:0000981">
    <property type="term" value="F:DNA-binding transcription factor activity, RNA polymerase II-specific"/>
    <property type="evidence" value="ECO:0007669"/>
    <property type="project" value="TreeGrafter"/>
</dbReference>
<sequence>MVERSSLFMEMQKAGMFCNCIISVDGTLFNVHLEVLCASSEYFDNIIRRDSVIDDVVTLHNITSSTFSTLLNYLYTGHMELNMSNFLDIYVAADFLILNSALDYCRKMLCENFQGKMSSEAFDVALDILGHYDDGIIFEGFVAHRNLFKRADILQRLGVNYFFKYLHYKKRISLVDGRTVLMGRYFIEKLQKILVEIFPEERRLITKVDCEDLIFLHPTAAIQSNYAIATMPIYDRSVEHVGVATYVTCENYPPTDWTICKIKFYIIPMWGDTPGLVGGADVEYRNIWTGERQMAPSPLIDWMPSSYKVEELELEEGETLSSIKVHSGWLVDKLAFVTSTGRHVGPFGHSNGGGVRNFVVNKNHSPRSDSGLIYSCLALHGFSYSLIRTLGCPSWFNVHFLYAAVEGRCAFTMRI</sequence>
<dbReference type="GO" id="GO:0008270">
    <property type="term" value="F:zinc ion binding"/>
    <property type="evidence" value="ECO:0007669"/>
    <property type="project" value="UniProtKB-KW"/>
</dbReference>
<dbReference type="CDD" id="cd14733">
    <property type="entry name" value="BACK"/>
    <property type="match status" value="1"/>
</dbReference>
<dbReference type="InterPro" id="IPR000210">
    <property type="entry name" value="BTB/POZ_dom"/>
</dbReference>
<dbReference type="Gene3D" id="3.30.710.10">
    <property type="entry name" value="Potassium Channel Kv1.1, Chain A"/>
    <property type="match status" value="1"/>
</dbReference>
<evidence type="ECO:0000256" key="3">
    <source>
        <dbReference type="ARBA" id="ARBA00022737"/>
    </source>
</evidence>
<dbReference type="CDD" id="cd18186">
    <property type="entry name" value="BTB_POZ_ZBTB_KLHL-like"/>
    <property type="match status" value="1"/>
</dbReference>
<keyword evidence="7" id="KW-0238">DNA-binding</keyword>
<gene>
    <name evidence="11" type="ORF">EmuJ_000765900</name>
</gene>
<evidence type="ECO:0000256" key="7">
    <source>
        <dbReference type="ARBA" id="ARBA00023125"/>
    </source>
</evidence>
<dbReference type="PROSITE" id="PS50097">
    <property type="entry name" value="BTB"/>
    <property type="match status" value="1"/>
</dbReference>
<dbReference type="OrthoDB" id="6357972at2759"/>
<evidence type="ECO:0000256" key="5">
    <source>
        <dbReference type="ARBA" id="ARBA00022833"/>
    </source>
</evidence>
<dbReference type="OMA" id="TICKIKF"/>
<keyword evidence="9" id="KW-0539">Nucleus</keyword>
<evidence type="ECO:0000256" key="6">
    <source>
        <dbReference type="ARBA" id="ARBA00023015"/>
    </source>
</evidence>
<dbReference type="GO" id="GO:0005634">
    <property type="term" value="C:nucleus"/>
    <property type="evidence" value="ECO:0007669"/>
    <property type="project" value="UniProtKB-SubCell"/>
</dbReference>
<keyword evidence="6" id="KW-0805">Transcription regulation</keyword>
<dbReference type="PANTHER" id="PTHR46105:SF5">
    <property type="entry name" value="ZINC FINGER AND BTB DOMAIN-CONTAINING PROTEIN 44 ISOFORM X1"/>
    <property type="match status" value="1"/>
</dbReference>
<dbReference type="eggNOG" id="KOG4441">
    <property type="taxonomic scope" value="Eukaryota"/>
</dbReference>
<evidence type="ECO:0000256" key="8">
    <source>
        <dbReference type="ARBA" id="ARBA00023163"/>
    </source>
</evidence>
<dbReference type="PANTHER" id="PTHR46105">
    <property type="entry name" value="AGAP004733-PA"/>
    <property type="match status" value="1"/>
</dbReference>
<keyword evidence="12" id="KW-1185">Reference proteome</keyword>
<evidence type="ECO:0000256" key="2">
    <source>
        <dbReference type="ARBA" id="ARBA00022723"/>
    </source>
</evidence>
<dbReference type="Pfam" id="PF01419">
    <property type="entry name" value="Jacalin"/>
    <property type="match status" value="1"/>
</dbReference>
<dbReference type="STRING" id="6211.A0A068Y9Z8"/>
<name>A0A068Y9Z8_ECHMU</name>
<dbReference type="Proteomes" id="UP000017246">
    <property type="component" value="Unassembled WGS sequence"/>
</dbReference>
<dbReference type="EMBL" id="LN902841">
    <property type="protein sequence ID" value="CDS40094.1"/>
    <property type="molecule type" value="Genomic_DNA"/>
</dbReference>
<evidence type="ECO:0000256" key="4">
    <source>
        <dbReference type="ARBA" id="ARBA00022771"/>
    </source>
</evidence>
<keyword evidence="3" id="KW-0677">Repeat</keyword>
<evidence type="ECO:0000256" key="1">
    <source>
        <dbReference type="ARBA" id="ARBA00004123"/>
    </source>
</evidence>
<keyword evidence="4" id="KW-0863">Zinc-finger</keyword>
<keyword evidence="2" id="KW-0479">Metal-binding</keyword>
<dbReference type="Gene3D" id="2.100.10.30">
    <property type="entry name" value="Jacalin-like lectin domain"/>
    <property type="match status" value="1"/>
</dbReference>
<dbReference type="AlphaFoldDB" id="A0A068Y9Z8"/>
<dbReference type="SUPFAM" id="SSF54695">
    <property type="entry name" value="POZ domain"/>
    <property type="match status" value="1"/>
</dbReference>
<proteinExistence type="predicted"/>
<dbReference type="InterPro" id="IPR001229">
    <property type="entry name" value="Jacalin-like_lectin_dom"/>
</dbReference>
<dbReference type="Pfam" id="PF00651">
    <property type="entry name" value="BTB"/>
    <property type="match status" value="1"/>
</dbReference>
<evidence type="ECO:0000313" key="11">
    <source>
        <dbReference type="EMBL" id="CDS40094.1"/>
    </source>
</evidence>
<reference evidence="11" key="1">
    <citation type="journal article" date="2013" name="Nature">
        <title>The genomes of four tapeworm species reveal adaptations to parasitism.</title>
        <authorList>
            <person name="Tsai I.J."/>
            <person name="Zarowiecki M."/>
            <person name="Holroyd N."/>
            <person name="Garciarrubio A."/>
            <person name="Sanchez-Flores A."/>
            <person name="Brooks K.L."/>
            <person name="Tracey A."/>
            <person name="Bobes R.J."/>
            <person name="Fragoso G."/>
            <person name="Sciutto E."/>
            <person name="Aslett M."/>
            <person name="Beasley H."/>
            <person name="Bennett H.M."/>
            <person name="Cai J."/>
            <person name="Camicia F."/>
            <person name="Clark R."/>
            <person name="Cucher M."/>
            <person name="De Silva N."/>
            <person name="Day T.A."/>
            <person name="Deplazes P."/>
            <person name="Estrada K."/>
            <person name="Fernandez C."/>
            <person name="Holland P.W."/>
            <person name="Hou J."/>
            <person name="Hu S."/>
            <person name="Huckvale T."/>
            <person name="Hung S.S."/>
            <person name="Kamenetzky L."/>
            <person name="Keane J.A."/>
            <person name="Kiss F."/>
            <person name="Koziol U."/>
            <person name="Lambert O."/>
            <person name="Liu K."/>
            <person name="Luo X."/>
            <person name="Luo Y."/>
            <person name="Macchiaroli N."/>
            <person name="Nichol S."/>
            <person name="Paps J."/>
            <person name="Parkinson J."/>
            <person name="Pouchkina-Stantcheva N."/>
            <person name="Riddiford N."/>
            <person name="Rosenzvit M."/>
            <person name="Salinas G."/>
            <person name="Wasmuth J.D."/>
            <person name="Zamanian M."/>
            <person name="Zheng Y."/>
            <person name="Cai X."/>
            <person name="Soberon X."/>
            <person name="Olson P.D."/>
            <person name="Laclette J.P."/>
            <person name="Brehm K."/>
            <person name="Berriman M."/>
            <person name="Garciarrubio A."/>
            <person name="Bobes R.J."/>
            <person name="Fragoso G."/>
            <person name="Sanchez-Flores A."/>
            <person name="Estrada K."/>
            <person name="Cevallos M.A."/>
            <person name="Morett E."/>
            <person name="Gonzalez V."/>
            <person name="Portillo T."/>
            <person name="Ochoa-Leyva A."/>
            <person name="Jose M.V."/>
            <person name="Sciutto E."/>
            <person name="Landa A."/>
            <person name="Jimenez L."/>
            <person name="Valdes V."/>
            <person name="Carrero J.C."/>
            <person name="Larralde C."/>
            <person name="Morales-Montor J."/>
            <person name="Limon-Lason J."/>
            <person name="Soberon X."/>
            <person name="Laclette J.P."/>
        </authorList>
    </citation>
    <scope>NUCLEOTIDE SEQUENCE [LARGE SCALE GENOMIC DNA]</scope>
</reference>
<dbReference type="SMART" id="SM00225">
    <property type="entry name" value="BTB"/>
    <property type="match status" value="1"/>
</dbReference>
<evidence type="ECO:0000259" key="10">
    <source>
        <dbReference type="PROSITE" id="PS50097"/>
    </source>
</evidence>
<accession>A0A068Y9Z8</accession>
<dbReference type="InterPro" id="IPR036404">
    <property type="entry name" value="Jacalin-like_lectin_dom_sf"/>
</dbReference>
<reference evidence="11" key="2">
    <citation type="submission" date="2015-11" db="EMBL/GenBank/DDBJ databases">
        <authorList>
            <person name="Zhang Y."/>
            <person name="Guo Z."/>
        </authorList>
    </citation>
    <scope>NUCLEOTIDE SEQUENCE</scope>
</reference>
<protein>
    <submittedName>
        <fullName evidence="11">BTB:POZ domain containing protein</fullName>
    </submittedName>
</protein>
<dbReference type="InterPro" id="IPR050457">
    <property type="entry name" value="ZnFinger_BTB_dom_contain"/>
</dbReference>
<dbReference type="SUPFAM" id="SSF51101">
    <property type="entry name" value="Mannose-binding lectins"/>
    <property type="match status" value="1"/>
</dbReference>
<comment type="subcellular location">
    <subcellularLocation>
        <location evidence="1">Nucleus</location>
    </subcellularLocation>
</comment>
<keyword evidence="8" id="KW-0804">Transcription</keyword>
<dbReference type="GO" id="GO:0000978">
    <property type="term" value="F:RNA polymerase II cis-regulatory region sequence-specific DNA binding"/>
    <property type="evidence" value="ECO:0007669"/>
    <property type="project" value="TreeGrafter"/>
</dbReference>
<organism evidence="11 12">
    <name type="scientific">Echinococcus multilocularis</name>
    <name type="common">Fox tapeworm</name>
    <dbReference type="NCBI Taxonomy" id="6211"/>
    <lineage>
        <taxon>Eukaryota</taxon>
        <taxon>Metazoa</taxon>
        <taxon>Spiralia</taxon>
        <taxon>Lophotrochozoa</taxon>
        <taxon>Platyhelminthes</taxon>
        <taxon>Cestoda</taxon>
        <taxon>Eucestoda</taxon>
        <taxon>Cyclophyllidea</taxon>
        <taxon>Taeniidae</taxon>
        <taxon>Echinococcus</taxon>
    </lineage>
</organism>
<evidence type="ECO:0000256" key="9">
    <source>
        <dbReference type="ARBA" id="ARBA00023242"/>
    </source>
</evidence>
<evidence type="ECO:0000313" key="12">
    <source>
        <dbReference type="Proteomes" id="UP000017246"/>
    </source>
</evidence>
<keyword evidence="5" id="KW-0862">Zinc</keyword>